<dbReference type="PROSITE" id="PS51318">
    <property type="entry name" value="TAT"/>
    <property type="match status" value="1"/>
</dbReference>
<dbReference type="SUPFAM" id="SSF56281">
    <property type="entry name" value="Metallo-hydrolase/oxidoreductase"/>
    <property type="match status" value="1"/>
</dbReference>
<evidence type="ECO:0000256" key="4">
    <source>
        <dbReference type="ARBA" id="ARBA00022833"/>
    </source>
</evidence>
<dbReference type="AlphaFoldDB" id="A0A1N6QAB2"/>
<dbReference type="GO" id="GO:0046872">
    <property type="term" value="F:metal ion binding"/>
    <property type="evidence" value="ECO:0007669"/>
    <property type="project" value="UniProtKB-KW"/>
</dbReference>
<reference evidence="7 8" key="1">
    <citation type="submission" date="2017-01" db="EMBL/GenBank/DDBJ databases">
        <authorList>
            <person name="Varghese N."/>
            <person name="Submissions S."/>
        </authorList>
    </citation>
    <scope>NUCLEOTIDE SEQUENCE [LARGE SCALE GENOMIC DNA]</scope>
    <source>
        <strain evidence="7 8">ATCC 700171</strain>
    </source>
</reference>
<name>A0A1N6QAB2_9RHOB</name>
<evidence type="ECO:0000256" key="1">
    <source>
        <dbReference type="ARBA" id="ARBA00007749"/>
    </source>
</evidence>
<dbReference type="PANTHER" id="PTHR42978">
    <property type="entry name" value="QUORUM-QUENCHING LACTONASE YTNP-RELATED-RELATED"/>
    <property type="match status" value="1"/>
</dbReference>
<accession>A0A1N6QAB2</accession>
<dbReference type="SMART" id="SM00849">
    <property type="entry name" value="Lactamase_B"/>
    <property type="match status" value="1"/>
</dbReference>
<feature type="signal peptide" evidence="5">
    <location>
        <begin position="1"/>
        <end position="29"/>
    </location>
</feature>
<keyword evidence="2" id="KW-0479">Metal-binding</keyword>
<dbReference type="InterPro" id="IPR001279">
    <property type="entry name" value="Metallo-B-lactamas"/>
</dbReference>
<proteinExistence type="inferred from homology"/>
<dbReference type="Gene3D" id="3.60.15.10">
    <property type="entry name" value="Ribonuclease Z/Hydroxyacylglutathione hydrolase-like"/>
    <property type="match status" value="1"/>
</dbReference>
<protein>
    <submittedName>
        <fullName evidence="7">Glyoxylase, beta-lactamase superfamily II</fullName>
    </submittedName>
</protein>
<dbReference type="InterPro" id="IPR036866">
    <property type="entry name" value="RibonucZ/Hydroxyglut_hydro"/>
</dbReference>
<gene>
    <name evidence="7" type="ORF">SAMN05421641_10416</name>
</gene>
<feature type="chain" id="PRO_5012094102" evidence="5">
    <location>
        <begin position="30"/>
        <end position="313"/>
    </location>
</feature>
<keyword evidence="4" id="KW-0862">Zinc</keyword>
<dbReference type="EMBL" id="FTMK01000004">
    <property type="protein sequence ID" value="SIQ13499.1"/>
    <property type="molecule type" value="Genomic_DNA"/>
</dbReference>
<sequence>MTFRTDITRRDAMMLGGGLLMTLALPGHAQTAPVAPAGGVAPAFPGRAHGIRLGAFEVTTLLGGASMSDDPIATFGLNADPAEFESLSAENFIPADRSGGSYTLTLVRTPDALVLFDAGMVPANNAASLAQAGVQPQDVTHVVLTHMHGDHVGGLMDGGSPAFPNAQLILPRPENDYWAANPSEAYTAKVVPLLDKAQQIEGTEEILPGIKAEPAPGHTPGHTTYLLESQGQRLLITGDSFNHYVYSVQRPAWHVRFDVDKDQGAATRQAVLARLAEEKIPFIGYHMPFPAVGFIAPNGKGSYRFVPATYQFD</sequence>
<comment type="similarity">
    <text evidence="1">Belongs to the metallo-beta-lactamase superfamily.</text>
</comment>
<evidence type="ECO:0000259" key="6">
    <source>
        <dbReference type="SMART" id="SM00849"/>
    </source>
</evidence>
<keyword evidence="5" id="KW-0732">Signal</keyword>
<dbReference type="InterPro" id="IPR006311">
    <property type="entry name" value="TAT_signal"/>
</dbReference>
<dbReference type="RefSeq" id="WP_223191338.1">
    <property type="nucleotide sequence ID" value="NZ_FTMK01000004.1"/>
</dbReference>
<dbReference type="CDD" id="cd07720">
    <property type="entry name" value="OPHC2-like_MBL-fold"/>
    <property type="match status" value="1"/>
</dbReference>
<evidence type="ECO:0000256" key="2">
    <source>
        <dbReference type="ARBA" id="ARBA00022723"/>
    </source>
</evidence>
<evidence type="ECO:0000256" key="5">
    <source>
        <dbReference type="SAM" id="SignalP"/>
    </source>
</evidence>
<evidence type="ECO:0000313" key="7">
    <source>
        <dbReference type="EMBL" id="SIQ13499.1"/>
    </source>
</evidence>
<dbReference type="Pfam" id="PF00753">
    <property type="entry name" value="Lactamase_B"/>
    <property type="match status" value="1"/>
</dbReference>
<dbReference type="GO" id="GO:0016787">
    <property type="term" value="F:hydrolase activity"/>
    <property type="evidence" value="ECO:0007669"/>
    <property type="project" value="UniProtKB-KW"/>
</dbReference>
<dbReference type="Proteomes" id="UP000323956">
    <property type="component" value="Unassembled WGS sequence"/>
</dbReference>
<evidence type="ECO:0000313" key="8">
    <source>
        <dbReference type="Proteomes" id="UP000323956"/>
    </source>
</evidence>
<feature type="domain" description="Metallo-beta-lactamase" evidence="6">
    <location>
        <begin position="101"/>
        <end position="286"/>
    </location>
</feature>
<dbReference type="InterPro" id="IPR051013">
    <property type="entry name" value="MBL_superfamily_lactonases"/>
</dbReference>
<evidence type="ECO:0000256" key="3">
    <source>
        <dbReference type="ARBA" id="ARBA00022801"/>
    </source>
</evidence>
<organism evidence="7 8">
    <name type="scientific">Paracoccus thiocyanatus</name>
    <dbReference type="NCBI Taxonomy" id="34006"/>
    <lineage>
        <taxon>Bacteria</taxon>
        <taxon>Pseudomonadati</taxon>
        <taxon>Pseudomonadota</taxon>
        <taxon>Alphaproteobacteria</taxon>
        <taxon>Rhodobacterales</taxon>
        <taxon>Paracoccaceae</taxon>
        <taxon>Paracoccus</taxon>
    </lineage>
</organism>
<keyword evidence="3" id="KW-0378">Hydrolase</keyword>
<dbReference type="PANTHER" id="PTHR42978:SF6">
    <property type="entry name" value="QUORUM-QUENCHING LACTONASE YTNP-RELATED"/>
    <property type="match status" value="1"/>
</dbReference>